<accession>A0A9R0ANI2</accession>
<name>A0A9R0ANI2_CYPCA</name>
<dbReference type="PANTHER" id="PTHR21063:SF4">
    <property type="entry name" value="CD48 ANTIGEN-RELATED"/>
    <property type="match status" value="1"/>
</dbReference>
<sequence length="317" mass="35296">MTLMIPARSRTRASMATVVVGGCRWKYKFFAFLVYGFLSVNADIVSESVSEGDSVILSTSIKKNQDDRIRWYYNNTRIAQINGNPSKTCTDVQCNEGTERFRGRLKLDHQTGSLTIMNITITDSGVYKLTINSSNDKETFIISVHGVSAAERDKMKKSVEEGESVTLDPGVIKTNDVITWYFNDTLIAEITGDPNKTCTDFHCPERFRDRLKLDHQTGSLNITDTRTTDSGLYELKISSSSRRRRRSISSVKSFDVTVIAVPGSGLYLGQIAGIVAGVVLLVAVAVVIKSLCRIDMHDMRGFVKSRNEDKKDGVHMI</sequence>
<dbReference type="SMART" id="SM00409">
    <property type="entry name" value="IG"/>
    <property type="match status" value="2"/>
</dbReference>
<dbReference type="GeneID" id="122141484"/>
<evidence type="ECO:0000313" key="4">
    <source>
        <dbReference type="RefSeq" id="XP_042604928.1"/>
    </source>
</evidence>
<protein>
    <submittedName>
        <fullName evidence="4">Uncharacterized protein LOC122141484</fullName>
    </submittedName>
</protein>
<dbReference type="PANTHER" id="PTHR21063">
    <property type="entry name" value="LFA-3"/>
    <property type="match status" value="1"/>
</dbReference>
<feature type="domain" description="Immunoglobulin subtype 2" evidence="2">
    <location>
        <begin position="160"/>
        <end position="242"/>
    </location>
</feature>
<feature type="domain" description="Immunoglobulin" evidence="3">
    <location>
        <begin position="154"/>
        <end position="259"/>
    </location>
</feature>
<dbReference type="AlphaFoldDB" id="A0A9R0ANI2"/>
<organism evidence="4">
    <name type="scientific">Cyprinus carpio</name>
    <name type="common">Common carp</name>
    <dbReference type="NCBI Taxonomy" id="7962"/>
    <lineage>
        <taxon>Eukaryota</taxon>
        <taxon>Metazoa</taxon>
        <taxon>Chordata</taxon>
        <taxon>Craniata</taxon>
        <taxon>Vertebrata</taxon>
        <taxon>Euteleostomi</taxon>
        <taxon>Actinopterygii</taxon>
        <taxon>Neopterygii</taxon>
        <taxon>Teleostei</taxon>
        <taxon>Ostariophysi</taxon>
        <taxon>Cypriniformes</taxon>
        <taxon>Cyprinidae</taxon>
        <taxon>Cyprininae</taxon>
        <taxon>Cyprinus</taxon>
    </lineage>
</organism>
<dbReference type="KEGG" id="ccar:122141484"/>
<gene>
    <name evidence="4" type="primary">LOC122141484</name>
</gene>
<keyword evidence="1" id="KW-1133">Transmembrane helix</keyword>
<dbReference type="InterPro" id="IPR003598">
    <property type="entry name" value="Ig_sub2"/>
</dbReference>
<dbReference type="OrthoDB" id="8775877at2759"/>
<feature type="domain" description="Immunoglobulin subtype 2" evidence="2">
    <location>
        <begin position="50"/>
        <end position="136"/>
    </location>
</feature>
<feature type="domain" description="Immunoglobulin" evidence="3">
    <location>
        <begin position="44"/>
        <end position="145"/>
    </location>
</feature>
<dbReference type="Proteomes" id="UP001155660">
    <property type="component" value="Chromosome B22"/>
</dbReference>
<keyword evidence="1" id="KW-0472">Membrane</keyword>
<dbReference type="InterPro" id="IPR003599">
    <property type="entry name" value="Ig_sub"/>
</dbReference>
<keyword evidence="1" id="KW-0812">Transmembrane</keyword>
<evidence type="ECO:0000259" key="2">
    <source>
        <dbReference type="SMART" id="SM00408"/>
    </source>
</evidence>
<dbReference type="SMART" id="SM00408">
    <property type="entry name" value="IGc2"/>
    <property type="match status" value="2"/>
</dbReference>
<feature type="transmembrane region" description="Helical" evidence="1">
    <location>
        <begin position="267"/>
        <end position="292"/>
    </location>
</feature>
<dbReference type="InterPro" id="IPR013106">
    <property type="entry name" value="Ig_V-set"/>
</dbReference>
<evidence type="ECO:0000256" key="1">
    <source>
        <dbReference type="SAM" id="Phobius"/>
    </source>
</evidence>
<proteinExistence type="predicted"/>
<dbReference type="Pfam" id="PF07686">
    <property type="entry name" value="V-set"/>
    <property type="match status" value="2"/>
</dbReference>
<reference evidence="4" key="1">
    <citation type="submission" date="2025-08" db="UniProtKB">
        <authorList>
            <consortium name="RefSeq"/>
        </authorList>
    </citation>
    <scope>IDENTIFICATION</scope>
    <source>
        <tissue evidence="4">Muscle</tissue>
    </source>
</reference>
<dbReference type="RefSeq" id="XP_042604928.1">
    <property type="nucleotide sequence ID" value="XM_042748994.1"/>
</dbReference>
<evidence type="ECO:0000259" key="3">
    <source>
        <dbReference type="SMART" id="SM00409"/>
    </source>
</evidence>